<evidence type="ECO:0000256" key="8">
    <source>
        <dbReference type="ARBA" id="ARBA00023242"/>
    </source>
</evidence>
<feature type="binding site" evidence="10">
    <location>
        <position position="184"/>
    </location>
    <ligand>
        <name>Zn(2+)</name>
        <dbReference type="ChEBI" id="CHEBI:29105"/>
        <label>2</label>
    </ligand>
</feature>
<evidence type="ECO:0000256" key="11">
    <source>
        <dbReference type="SAM" id="Coils"/>
    </source>
</evidence>
<dbReference type="InterPro" id="IPR028651">
    <property type="entry name" value="ING_fam"/>
</dbReference>
<evidence type="ECO:0000256" key="5">
    <source>
        <dbReference type="ARBA" id="ARBA00022833"/>
    </source>
</evidence>
<dbReference type="GO" id="GO:0032968">
    <property type="term" value="P:positive regulation of transcription elongation by RNA polymerase II"/>
    <property type="evidence" value="ECO:0007669"/>
    <property type="project" value="EnsemblFungi"/>
</dbReference>
<dbReference type="PANTHER" id="PTHR10333:SF103">
    <property type="entry name" value="INHIBITOR OF GROWTH PROTEIN 3"/>
    <property type="match status" value="1"/>
</dbReference>
<dbReference type="AlphaFoldDB" id="G8JSY2"/>
<reference evidence="14" key="1">
    <citation type="journal article" date="2012" name="G3 (Bethesda)">
        <title>Pichia sorbitophila, an interspecies yeast hybrid reveals early steps of genome resolution following polyploidization.</title>
        <authorList>
            <person name="Leh Louis V."/>
            <person name="Despons L."/>
            <person name="Friedrich A."/>
            <person name="Martin T."/>
            <person name="Durrens P."/>
            <person name="Casaregola S."/>
            <person name="Neuveglise C."/>
            <person name="Fairhead C."/>
            <person name="Marck C."/>
            <person name="Cruz J.A."/>
            <person name="Straub M.L."/>
            <person name="Kugler V."/>
            <person name="Sacerdot C."/>
            <person name="Uzunov Z."/>
            <person name="Thierry A."/>
            <person name="Weiss S."/>
            <person name="Bleykasten C."/>
            <person name="De Montigny J."/>
            <person name="Jacques N."/>
            <person name="Jung P."/>
            <person name="Lemaire M."/>
            <person name="Mallet S."/>
            <person name="Morel G."/>
            <person name="Richard G.F."/>
            <person name="Sarkar A."/>
            <person name="Savel G."/>
            <person name="Schacherer J."/>
            <person name="Seret M.L."/>
            <person name="Talla E."/>
            <person name="Samson G."/>
            <person name="Jubin C."/>
            <person name="Poulain J."/>
            <person name="Vacherie B."/>
            <person name="Barbe V."/>
            <person name="Pelletier E."/>
            <person name="Sherman D.J."/>
            <person name="Westhof E."/>
            <person name="Weissenbach J."/>
            <person name="Baret P.V."/>
            <person name="Wincker P."/>
            <person name="Gaillardin C."/>
            <person name="Dujon B."/>
            <person name="Souciet J.L."/>
        </authorList>
    </citation>
    <scope>NUCLEOTIDE SEQUENCE [LARGE SCALE GENOMIC DNA]</scope>
    <source>
        <strain evidence="14">CBS 270.75 / DBVPG 7215 / KCTC 17166 / NRRL Y-17582</strain>
    </source>
</reference>
<feature type="binding site" evidence="10">
    <location>
        <position position="156"/>
    </location>
    <ligand>
        <name>Zn(2+)</name>
        <dbReference type="ChEBI" id="CHEBI:29105"/>
        <label>2</label>
    </ligand>
</feature>
<keyword evidence="3 10" id="KW-0479">Metal-binding</keyword>
<dbReference type="GO" id="GO:1990467">
    <property type="term" value="C:NuA3a histone acetyltransferase complex"/>
    <property type="evidence" value="ECO:0007669"/>
    <property type="project" value="EnsemblFungi"/>
</dbReference>
<dbReference type="GeneID" id="11471176"/>
<proteinExistence type="inferred from homology"/>
<dbReference type="Gene3D" id="3.30.40.10">
    <property type="entry name" value="Zinc/RING finger domain, C3HC4 (zinc finger)"/>
    <property type="match status" value="1"/>
</dbReference>
<dbReference type="KEGG" id="erc:Ecym_4054"/>
<feature type="binding site" evidence="10">
    <location>
        <position position="140"/>
    </location>
    <ligand>
        <name>Zn(2+)</name>
        <dbReference type="ChEBI" id="CHEBI:29105"/>
        <label>1</label>
    </ligand>
</feature>
<keyword evidence="4" id="KW-0863">Zinc-finger</keyword>
<dbReference type="GO" id="GO:0008270">
    <property type="term" value="F:zinc ion binding"/>
    <property type="evidence" value="ECO:0007669"/>
    <property type="project" value="UniProtKB-KW"/>
</dbReference>
<dbReference type="eggNOG" id="KOG1973">
    <property type="taxonomic scope" value="Eukaryota"/>
</dbReference>
<evidence type="ECO:0000256" key="7">
    <source>
        <dbReference type="ARBA" id="ARBA00023163"/>
    </source>
</evidence>
<feature type="site" description="Histone H3K4me3 binding" evidence="9">
    <location>
        <position position="152"/>
    </location>
</feature>
<comment type="similarity">
    <text evidence="2">Belongs to the ING family.</text>
</comment>
<name>G8JSY2_ERECY</name>
<dbReference type="SUPFAM" id="SSF57903">
    <property type="entry name" value="FYVE/PHD zinc finger"/>
    <property type="match status" value="1"/>
</dbReference>
<dbReference type="CDD" id="cd15505">
    <property type="entry name" value="PHD_ING"/>
    <property type="match status" value="1"/>
</dbReference>
<sequence>MDDVRYSFLNTLDHLPCEIIRTLWTIQSLELQGGRCKEFLNEAKYLRQLVKQHRKKLEQQLEELRELASVSKRYQEHINSLPQVVGSGRAKRPLKIRINLKKSQLLEKQRVSKQGQGQRQGQEQWGTADKTVQEDVYCVCRDISYGPMIACDNKQCAVEWFHYPCVGLRTAPRGNAKWFCSDKCRKQTAASSSKTK</sequence>
<dbReference type="OrthoDB" id="5411773at2759"/>
<dbReference type="InterPro" id="IPR013083">
    <property type="entry name" value="Znf_RING/FYVE/PHD"/>
</dbReference>
<dbReference type="FunCoup" id="G8JSY2">
    <property type="interactions" value="147"/>
</dbReference>
<feature type="site" description="Histone H3K4me3 binding" evidence="9">
    <location>
        <position position="160"/>
    </location>
</feature>
<comment type="subcellular location">
    <subcellularLocation>
        <location evidence="1">Nucleus</location>
    </subcellularLocation>
</comment>
<dbReference type="InterPro" id="IPR001965">
    <property type="entry name" value="Znf_PHD"/>
</dbReference>
<dbReference type="InParanoid" id="G8JSY2"/>
<dbReference type="EMBL" id="CP002500">
    <property type="protein sequence ID" value="AET39135.1"/>
    <property type="molecule type" value="Genomic_DNA"/>
</dbReference>
<dbReference type="HOGENOM" id="CLU_074406_1_0_1"/>
<feature type="binding site" evidence="10">
    <location>
        <position position="165"/>
    </location>
    <ligand>
        <name>Zn(2+)</name>
        <dbReference type="ChEBI" id="CHEBI:29105"/>
        <label>1</label>
    </ligand>
</feature>
<feature type="domain" description="Zinc finger PHD-type" evidence="12">
    <location>
        <begin position="137"/>
        <end position="185"/>
    </location>
</feature>
<dbReference type="RefSeq" id="XP_003645952.1">
    <property type="nucleotide sequence ID" value="XM_003645904.1"/>
</dbReference>
<dbReference type="GO" id="GO:0140002">
    <property type="term" value="F:histone H3K4me3 reader activity"/>
    <property type="evidence" value="ECO:0007669"/>
    <property type="project" value="EnsemblFungi"/>
</dbReference>
<feature type="binding site" evidence="10">
    <location>
        <position position="180"/>
    </location>
    <ligand>
        <name>Zn(2+)</name>
        <dbReference type="ChEBI" id="CHEBI:29105"/>
        <label>2</label>
    </ligand>
</feature>
<evidence type="ECO:0000256" key="6">
    <source>
        <dbReference type="ARBA" id="ARBA00023015"/>
    </source>
</evidence>
<dbReference type="OMA" id="PCDIVRS"/>
<keyword evidence="7" id="KW-0804">Transcription</keyword>
<accession>G8JSY2</accession>
<evidence type="ECO:0000313" key="13">
    <source>
        <dbReference type="EMBL" id="AET39135.1"/>
    </source>
</evidence>
<evidence type="ECO:0000259" key="12">
    <source>
        <dbReference type="SMART" id="SM00249"/>
    </source>
</evidence>
<feature type="binding site" evidence="10">
    <location>
        <position position="151"/>
    </location>
    <ligand>
        <name>Zn(2+)</name>
        <dbReference type="ChEBI" id="CHEBI:29105"/>
        <label>2</label>
    </ligand>
</feature>
<organism evidence="13 14">
    <name type="scientific">Eremothecium cymbalariae (strain CBS 270.75 / DBVPG 7215 / KCTC 17166 / NRRL Y-17582)</name>
    <name type="common">Yeast</name>
    <dbReference type="NCBI Taxonomy" id="931890"/>
    <lineage>
        <taxon>Eukaryota</taxon>
        <taxon>Fungi</taxon>
        <taxon>Dikarya</taxon>
        <taxon>Ascomycota</taxon>
        <taxon>Saccharomycotina</taxon>
        <taxon>Saccharomycetes</taxon>
        <taxon>Saccharomycetales</taxon>
        <taxon>Saccharomycetaceae</taxon>
        <taxon>Eremothecium</taxon>
    </lineage>
</organism>
<dbReference type="InterPro" id="IPR011011">
    <property type="entry name" value="Znf_FYVE_PHD"/>
</dbReference>
<protein>
    <recommendedName>
        <fullName evidence="12">Zinc finger PHD-type domain-containing protein</fullName>
    </recommendedName>
</protein>
<feature type="binding site" evidence="10">
    <location>
        <position position="138"/>
    </location>
    <ligand>
        <name>Zn(2+)</name>
        <dbReference type="ChEBI" id="CHEBI:29105"/>
        <label>1</label>
    </ligand>
</feature>
<keyword evidence="11" id="KW-0175">Coiled coil</keyword>
<keyword evidence="14" id="KW-1185">Reference proteome</keyword>
<feature type="binding site" evidence="10">
    <location>
        <position position="162"/>
    </location>
    <ligand>
        <name>Zn(2+)</name>
        <dbReference type="ChEBI" id="CHEBI:29105"/>
        <label>1</label>
    </ligand>
</feature>
<feature type="site" description="Histone H3K4me3 binding" evidence="9">
    <location>
        <position position="148"/>
    </location>
</feature>
<evidence type="ECO:0000256" key="1">
    <source>
        <dbReference type="ARBA" id="ARBA00004123"/>
    </source>
</evidence>
<evidence type="ECO:0000256" key="3">
    <source>
        <dbReference type="ARBA" id="ARBA00022723"/>
    </source>
</evidence>
<dbReference type="FunFam" id="3.30.40.10:FF:000569">
    <property type="entry name" value="Chromatin modification-related protein"/>
    <property type="match status" value="1"/>
</dbReference>
<evidence type="ECO:0000256" key="10">
    <source>
        <dbReference type="PIRSR" id="PIRSR628651-51"/>
    </source>
</evidence>
<keyword evidence="8" id="KW-0539">Nucleus</keyword>
<dbReference type="GO" id="GO:0005634">
    <property type="term" value="C:nucleus"/>
    <property type="evidence" value="ECO:0007669"/>
    <property type="project" value="UniProtKB-SubCell"/>
</dbReference>
<gene>
    <name evidence="13" type="ordered locus">Ecym_4054</name>
</gene>
<evidence type="ECO:0000256" key="2">
    <source>
        <dbReference type="ARBA" id="ARBA00010210"/>
    </source>
</evidence>
<dbReference type="SMART" id="SM00249">
    <property type="entry name" value="PHD"/>
    <property type="match status" value="1"/>
</dbReference>
<evidence type="ECO:0000256" key="4">
    <source>
        <dbReference type="ARBA" id="ARBA00022771"/>
    </source>
</evidence>
<feature type="coiled-coil region" evidence="11">
    <location>
        <begin position="43"/>
        <end position="77"/>
    </location>
</feature>
<keyword evidence="5 10" id="KW-0862">Zinc</keyword>
<keyword evidence="6" id="KW-0805">Transcription regulation</keyword>
<dbReference type="STRING" id="931890.G8JSY2"/>
<dbReference type="Proteomes" id="UP000006790">
    <property type="component" value="Chromosome 4"/>
</dbReference>
<dbReference type="PANTHER" id="PTHR10333">
    <property type="entry name" value="INHIBITOR OF GROWTH PROTEIN"/>
    <property type="match status" value="1"/>
</dbReference>
<evidence type="ECO:0000256" key="9">
    <source>
        <dbReference type="PIRSR" id="PIRSR628651-50"/>
    </source>
</evidence>
<dbReference type="GO" id="GO:0004402">
    <property type="term" value="F:histone acetyltransferase activity"/>
    <property type="evidence" value="ECO:0007669"/>
    <property type="project" value="EnsemblFungi"/>
</dbReference>
<feature type="site" description="Histone H3K4me3 binding" evidence="9">
    <location>
        <position position="137"/>
    </location>
</feature>
<evidence type="ECO:0000313" key="14">
    <source>
        <dbReference type="Proteomes" id="UP000006790"/>
    </source>
</evidence>